<name>A0A433DGG6_9FUNG</name>
<feature type="transmembrane region" description="Helical" evidence="2">
    <location>
        <begin position="263"/>
        <end position="289"/>
    </location>
</feature>
<reference evidence="3 4" key="1">
    <citation type="journal article" date="2018" name="New Phytol.">
        <title>Phylogenomics of Endogonaceae and evolution of mycorrhizas within Mucoromycota.</title>
        <authorList>
            <person name="Chang Y."/>
            <person name="Desiro A."/>
            <person name="Na H."/>
            <person name="Sandor L."/>
            <person name="Lipzen A."/>
            <person name="Clum A."/>
            <person name="Barry K."/>
            <person name="Grigoriev I.V."/>
            <person name="Martin F.M."/>
            <person name="Stajich J.E."/>
            <person name="Smith M.E."/>
            <person name="Bonito G."/>
            <person name="Spatafora J.W."/>
        </authorList>
    </citation>
    <scope>NUCLEOTIDE SEQUENCE [LARGE SCALE GENOMIC DNA]</scope>
    <source>
        <strain evidence="3 4">GMNB39</strain>
    </source>
</reference>
<dbReference type="EMBL" id="RBNI01001823">
    <property type="protein sequence ID" value="RUP49953.1"/>
    <property type="molecule type" value="Genomic_DNA"/>
</dbReference>
<keyword evidence="2" id="KW-0812">Transmembrane</keyword>
<sequence>MEEPKSKEADADGLELNINTKNNKFRDDHQTFSNAGATLYDWLGKPLPEEEKKDFELVELHWFGNAIVPIIGRDRLVMLVPTYLDDNIGWYTDNLGICLYVRKLLSDNELWQLNEILEGNCTTFHGVTQIVAVSGADGEGTKFSDERIDVDEKVDRHYWNGGQDDGENQMQVYRSPTSGAGSGKRTTGLSTTDVSTEICGSSSGGTGNSNHRNFDERTSFSDGGAGSAHTNDDNDEGGNDRELPRGAESNSVNSVNLNWQICMLVLCIFILFRWPANLILVLLWVLFFVPSTRGFENNLNSNYDEPLSAADDPQELSLPSHLRNIISEETPISGTSSFGSNDISNDGIEAAAISTATERTAAPTVYDNIERGSNSGGNIFHGPNNEGISATETSSAKEKTTATKVNIDVERGINAGGSIFNGHTELRTINYNFQSAAVPLLPEILEDPKFNIYVCTRSTTTLKGKTQEFTISFKLKIMVTESSHNFELSDVVLTGGTKHLIENQRYYFNKFSIKIIPRNGLVDFPKEHHEVEIRHWEMTQKSGTDGIHWCHKVDNPAKRAGNLRHQFGIYRTECKWECYGLEPTEYSVDLKVGLTFTTYDLRGIWSIKNDRDLINSVSIRIKNIRKHERVIIALKAPMCTWNVAKNVKLDGRGSKEMNRPESFWHSSRFPQCTDC</sequence>
<evidence type="ECO:0000313" key="3">
    <source>
        <dbReference type="EMBL" id="RUP49953.1"/>
    </source>
</evidence>
<evidence type="ECO:0000256" key="2">
    <source>
        <dbReference type="SAM" id="Phobius"/>
    </source>
</evidence>
<evidence type="ECO:0000256" key="1">
    <source>
        <dbReference type="SAM" id="MobiDB-lite"/>
    </source>
</evidence>
<feature type="compositionally biased region" description="Polar residues" evidence="1">
    <location>
        <begin position="168"/>
        <end position="199"/>
    </location>
</feature>
<comment type="caution">
    <text evidence="3">The sequence shown here is derived from an EMBL/GenBank/DDBJ whole genome shotgun (WGS) entry which is preliminary data.</text>
</comment>
<proteinExistence type="predicted"/>
<keyword evidence="4" id="KW-1185">Reference proteome</keyword>
<keyword evidence="2" id="KW-1133">Transmembrane helix</keyword>
<gene>
    <name evidence="3" type="ORF">BC936DRAFT_140894</name>
</gene>
<dbReference type="Proteomes" id="UP000268093">
    <property type="component" value="Unassembled WGS sequence"/>
</dbReference>
<feature type="non-terminal residue" evidence="3">
    <location>
        <position position="675"/>
    </location>
</feature>
<feature type="region of interest" description="Disordered" evidence="1">
    <location>
        <begin position="158"/>
        <end position="247"/>
    </location>
</feature>
<evidence type="ECO:0000313" key="4">
    <source>
        <dbReference type="Proteomes" id="UP000268093"/>
    </source>
</evidence>
<protein>
    <submittedName>
        <fullName evidence="3">Uncharacterized protein</fullName>
    </submittedName>
</protein>
<organism evidence="3 4">
    <name type="scientific">Jimgerdemannia flammicorona</name>
    <dbReference type="NCBI Taxonomy" id="994334"/>
    <lineage>
        <taxon>Eukaryota</taxon>
        <taxon>Fungi</taxon>
        <taxon>Fungi incertae sedis</taxon>
        <taxon>Mucoromycota</taxon>
        <taxon>Mucoromycotina</taxon>
        <taxon>Endogonomycetes</taxon>
        <taxon>Endogonales</taxon>
        <taxon>Endogonaceae</taxon>
        <taxon>Jimgerdemannia</taxon>
    </lineage>
</organism>
<dbReference type="OrthoDB" id="10650778at2759"/>
<dbReference type="AlphaFoldDB" id="A0A433DGG6"/>
<keyword evidence="2" id="KW-0472">Membrane</keyword>
<accession>A0A433DGG6</accession>